<proteinExistence type="inferred from homology"/>
<dbReference type="AlphaFoldDB" id="A0A7R9KCZ7"/>
<comment type="subcellular location">
    <subcellularLocation>
        <location evidence="1">Secreted</location>
    </subcellularLocation>
</comment>
<keyword evidence="3" id="KW-0964">Secreted</keyword>
<dbReference type="EMBL" id="OC854925">
    <property type="protein sequence ID" value="CAD7620786.1"/>
    <property type="molecule type" value="Genomic_DNA"/>
</dbReference>
<evidence type="ECO:0000256" key="4">
    <source>
        <dbReference type="RuleBase" id="RU004262"/>
    </source>
</evidence>
<gene>
    <name evidence="6" type="ORF">OSB1V03_LOCUS1267</name>
</gene>
<comment type="similarity">
    <text evidence="2 4">Belongs to the AB hydrolase superfamily. Lipase family.</text>
</comment>
<dbReference type="Proteomes" id="UP000759131">
    <property type="component" value="Unassembled WGS sequence"/>
</dbReference>
<accession>A0A7R9KCZ7</accession>
<organism evidence="6">
    <name type="scientific">Medioppia subpectinata</name>
    <dbReference type="NCBI Taxonomy" id="1979941"/>
    <lineage>
        <taxon>Eukaryota</taxon>
        <taxon>Metazoa</taxon>
        <taxon>Ecdysozoa</taxon>
        <taxon>Arthropoda</taxon>
        <taxon>Chelicerata</taxon>
        <taxon>Arachnida</taxon>
        <taxon>Acari</taxon>
        <taxon>Acariformes</taxon>
        <taxon>Sarcoptiformes</taxon>
        <taxon>Oribatida</taxon>
        <taxon>Brachypylina</taxon>
        <taxon>Oppioidea</taxon>
        <taxon>Oppiidae</taxon>
        <taxon>Medioppia</taxon>
    </lineage>
</organism>
<evidence type="ECO:0000313" key="6">
    <source>
        <dbReference type="EMBL" id="CAD7620786.1"/>
    </source>
</evidence>
<evidence type="ECO:0000313" key="7">
    <source>
        <dbReference type="Proteomes" id="UP000759131"/>
    </source>
</evidence>
<sequence>MLDQFLEFTKCNVIVVDWSKGSNGTYARTSLDNVHILGCSLGAHTAGFVGHALGGKIGRITGLDPARPGFTDPKVDRLNSTNAAFVDVIHSDVPTEGKGLQAGFGINLNVGHIDFWPNDGVGAPDCIVECMKTEFAMQLNNSYTNTDKEKNLLACMSCSHGMAANYYVDSINPDNPKGRAHQNGTSIVGPMYAIIGKKAIDSKSDKDLTKGKSYYLTTKANSPYFYTEN</sequence>
<evidence type="ECO:0000259" key="5">
    <source>
        <dbReference type="Pfam" id="PF00151"/>
    </source>
</evidence>
<protein>
    <recommendedName>
        <fullName evidence="5">Lipase domain-containing protein</fullName>
    </recommendedName>
</protein>
<reference evidence="6" key="1">
    <citation type="submission" date="2020-11" db="EMBL/GenBank/DDBJ databases">
        <authorList>
            <person name="Tran Van P."/>
        </authorList>
    </citation>
    <scope>NUCLEOTIDE SEQUENCE</scope>
</reference>
<dbReference type="InterPro" id="IPR000734">
    <property type="entry name" value="TAG_lipase"/>
</dbReference>
<dbReference type="PANTHER" id="PTHR11610">
    <property type="entry name" value="LIPASE"/>
    <property type="match status" value="1"/>
</dbReference>
<keyword evidence="7" id="KW-1185">Reference proteome</keyword>
<dbReference type="InterPro" id="IPR013818">
    <property type="entry name" value="Lipase"/>
</dbReference>
<name>A0A7R9KCZ7_9ACAR</name>
<evidence type="ECO:0000256" key="3">
    <source>
        <dbReference type="ARBA" id="ARBA00022525"/>
    </source>
</evidence>
<dbReference type="GO" id="GO:0005615">
    <property type="term" value="C:extracellular space"/>
    <property type="evidence" value="ECO:0007669"/>
    <property type="project" value="TreeGrafter"/>
</dbReference>
<dbReference type="GO" id="GO:0016298">
    <property type="term" value="F:lipase activity"/>
    <property type="evidence" value="ECO:0007669"/>
    <property type="project" value="InterPro"/>
</dbReference>
<dbReference type="EMBL" id="CAJPIZ010000350">
    <property type="protein sequence ID" value="CAG2101216.1"/>
    <property type="molecule type" value="Genomic_DNA"/>
</dbReference>
<dbReference type="InterPro" id="IPR029058">
    <property type="entry name" value="AB_hydrolase_fold"/>
</dbReference>
<feature type="domain" description="Lipase" evidence="5">
    <location>
        <begin position="29"/>
        <end position="178"/>
    </location>
</feature>
<dbReference type="Gene3D" id="3.40.50.1820">
    <property type="entry name" value="alpha/beta hydrolase"/>
    <property type="match status" value="1"/>
</dbReference>
<dbReference type="SUPFAM" id="SSF53474">
    <property type="entry name" value="alpha/beta-Hydrolases"/>
    <property type="match status" value="1"/>
</dbReference>
<dbReference type="OrthoDB" id="199913at2759"/>
<dbReference type="PANTHER" id="PTHR11610:SF178">
    <property type="entry name" value="LIPASE MEMBER H-A-LIKE PROTEIN"/>
    <property type="match status" value="1"/>
</dbReference>
<evidence type="ECO:0000256" key="1">
    <source>
        <dbReference type="ARBA" id="ARBA00004613"/>
    </source>
</evidence>
<evidence type="ECO:0000256" key="2">
    <source>
        <dbReference type="ARBA" id="ARBA00010701"/>
    </source>
</evidence>
<dbReference type="Pfam" id="PF00151">
    <property type="entry name" value="Lipase"/>
    <property type="match status" value="1"/>
</dbReference>
<dbReference type="GO" id="GO:0016042">
    <property type="term" value="P:lipid catabolic process"/>
    <property type="evidence" value="ECO:0007669"/>
    <property type="project" value="TreeGrafter"/>
</dbReference>